<dbReference type="Pfam" id="PF07681">
    <property type="entry name" value="DoxX"/>
    <property type="match status" value="1"/>
</dbReference>
<organism evidence="6 7">
    <name type="scientific">Nakamurella alba</name>
    <dbReference type="NCBI Taxonomy" id="2665158"/>
    <lineage>
        <taxon>Bacteria</taxon>
        <taxon>Bacillati</taxon>
        <taxon>Actinomycetota</taxon>
        <taxon>Actinomycetes</taxon>
        <taxon>Nakamurellales</taxon>
        <taxon>Nakamurellaceae</taxon>
        <taxon>Nakamurella</taxon>
    </lineage>
</organism>
<evidence type="ECO:0000256" key="1">
    <source>
        <dbReference type="ARBA" id="ARBA00004141"/>
    </source>
</evidence>
<evidence type="ECO:0000256" key="5">
    <source>
        <dbReference type="SAM" id="Phobius"/>
    </source>
</evidence>
<protein>
    <submittedName>
        <fullName evidence="6">DoxX family membrane protein</fullName>
    </submittedName>
</protein>
<keyword evidence="4 5" id="KW-0472">Membrane</keyword>
<reference evidence="6 7" key="1">
    <citation type="submission" date="2019-11" db="EMBL/GenBank/DDBJ databases">
        <authorList>
            <person name="Jiang L.-Q."/>
        </authorList>
    </citation>
    <scope>NUCLEOTIDE SEQUENCE [LARGE SCALE GENOMIC DNA]</scope>
    <source>
        <strain evidence="6 7">YIM 132087</strain>
    </source>
</reference>
<evidence type="ECO:0000256" key="3">
    <source>
        <dbReference type="ARBA" id="ARBA00022989"/>
    </source>
</evidence>
<dbReference type="Proteomes" id="UP000460221">
    <property type="component" value="Unassembled WGS sequence"/>
</dbReference>
<comment type="subcellular location">
    <subcellularLocation>
        <location evidence="1">Membrane</location>
        <topology evidence="1">Multi-pass membrane protein</topology>
    </subcellularLocation>
</comment>
<name>A0A7K1FIX1_9ACTN</name>
<dbReference type="EMBL" id="WLYK01000001">
    <property type="protein sequence ID" value="MTD13399.1"/>
    <property type="molecule type" value="Genomic_DNA"/>
</dbReference>
<evidence type="ECO:0000256" key="4">
    <source>
        <dbReference type="ARBA" id="ARBA00023136"/>
    </source>
</evidence>
<proteinExistence type="predicted"/>
<evidence type="ECO:0000256" key="2">
    <source>
        <dbReference type="ARBA" id="ARBA00022692"/>
    </source>
</evidence>
<keyword evidence="2 5" id="KW-0812">Transmembrane</keyword>
<dbReference type="InterPro" id="IPR032808">
    <property type="entry name" value="DoxX"/>
</dbReference>
<dbReference type="GO" id="GO:0016020">
    <property type="term" value="C:membrane"/>
    <property type="evidence" value="ECO:0007669"/>
    <property type="project" value="UniProtKB-SubCell"/>
</dbReference>
<accession>A0A7K1FIX1</accession>
<feature type="transmembrane region" description="Helical" evidence="5">
    <location>
        <begin position="68"/>
        <end position="85"/>
    </location>
</feature>
<evidence type="ECO:0000313" key="7">
    <source>
        <dbReference type="Proteomes" id="UP000460221"/>
    </source>
</evidence>
<dbReference type="AlphaFoldDB" id="A0A7K1FIX1"/>
<sequence>MAVFWAAARVIVGFVFLWSFLDKLFGLGFSATAGWLDGRSPTSGFLQHGASNGPGVFFRDLTGGGGGWLDWVFMITMAAVGLGLVLGIMTRLAALGGIVWMGLFYLSTYAPTDNPVVDIHVVVVLVLVGIMLSGAGRAYGLGRWWESRWTSGRAPWLLGG</sequence>
<feature type="transmembrane region" description="Helical" evidence="5">
    <location>
        <begin position="116"/>
        <end position="139"/>
    </location>
</feature>
<keyword evidence="3 5" id="KW-1133">Transmembrane helix</keyword>
<keyword evidence="7" id="KW-1185">Reference proteome</keyword>
<gene>
    <name evidence="6" type="ORF">GIS00_05490</name>
</gene>
<comment type="caution">
    <text evidence="6">The sequence shown here is derived from an EMBL/GenBank/DDBJ whole genome shotgun (WGS) entry which is preliminary data.</text>
</comment>
<feature type="transmembrane region" description="Helical" evidence="5">
    <location>
        <begin position="92"/>
        <end position="110"/>
    </location>
</feature>
<dbReference type="RefSeq" id="WP_154767265.1">
    <property type="nucleotide sequence ID" value="NZ_WLYK01000001.1"/>
</dbReference>
<evidence type="ECO:0000313" key="6">
    <source>
        <dbReference type="EMBL" id="MTD13399.1"/>
    </source>
</evidence>